<dbReference type="AlphaFoldDB" id="A0A6J4JK18"/>
<dbReference type="EMBL" id="CADCTH010000445">
    <property type="protein sequence ID" value="CAA9279615.1"/>
    <property type="molecule type" value="Genomic_DNA"/>
</dbReference>
<feature type="compositionally biased region" description="Pro residues" evidence="1">
    <location>
        <begin position="47"/>
        <end position="57"/>
    </location>
</feature>
<evidence type="ECO:0000256" key="1">
    <source>
        <dbReference type="SAM" id="MobiDB-lite"/>
    </source>
</evidence>
<feature type="region of interest" description="Disordered" evidence="1">
    <location>
        <begin position="30"/>
        <end position="63"/>
    </location>
</feature>
<sequence length="63" mass="6377">CAPPSSCSAAWCCSGPGSPSSRWVCPVGSWSGPPSSSPGSWSRRPACSPPTPGPRRPPAQVAR</sequence>
<feature type="non-terminal residue" evidence="2">
    <location>
        <position position="63"/>
    </location>
</feature>
<accession>A0A6J4JK18</accession>
<evidence type="ECO:0000313" key="2">
    <source>
        <dbReference type="EMBL" id="CAA9279615.1"/>
    </source>
</evidence>
<gene>
    <name evidence="2" type="ORF">AVDCRST_MAG54-3487</name>
</gene>
<feature type="compositionally biased region" description="Low complexity" evidence="1">
    <location>
        <begin position="30"/>
        <end position="46"/>
    </location>
</feature>
<feature type="non-terminal residue" evidence="2">
    <location>
        <position position="1"/>
    </location>
</feature>
<reference evidence="2" key="1">
    <citation type="submission" date="2020-02" db="EMBL/GenBank/DDBJ databases">
        <authorList>
            <person name="Meier V. D."/>
        </authorList>
    </citation>
    <scope>NUCLEOTIDE SEQUENCE</scope>
    <source>
        <strain evidence="2">AVDCRST_MAG54</strain>
    </source>
</reference>
<organism evidence="2">
    <name type="scientific">uncultured Actinomycetospora sp</name>
    <dbReference type="NCBI Taxonomy" id="1135996"/>
    <lineage>
        <taxon>Bacteria</taxon>
        <taxon>Bacillati</taxon>
        <taxon>Actinomycetota</taxon>
        <taxon>Actinomycetes</taxon>
        <taxon>Pseudonocardiales</taxon>
        <taxon>Pseudonocardiaceae</taxon>
        <taxon>Actinomycetospora</taxon>
        <taxon>environmental samples</taxon>
    </lineage>
</organism>
<proteinExistence type="predicted"/>
<name>A0A6J4JK18_9PSEU</name>
<protein>
    <submittedName>
        <fullName evidence="2">Uncharacterized protein</fullName>
    </submittedName>
</protein>